<evidence type="ECO:0000313" key="3">
    <source>
        <dbReference type="EMBL" id="CAH1402686.1"/>
    </source>
</evidence>
<protein>
    <recommendedName>
        <fullName evidence="2">C2H2-type domain-containing protein</fullName>
    </recommendedName>
</protein>
<evidence type="ECO:0000313" key="4">
    <source>
        <dbReference type="Proteomes" id="UP001152798"/>
    </source>
</evidence>
<feature type="compositionally biased region" description="Basic and acidic residues" evidence="1">
    <location>
        <begin position="356"/>
        <end position="368"/>
    </location>
</feature>
<feature type="compositionally biased region" description="Pro residues" evidence="1">
    <location>
        <begin position="1213"/>
        <end position="1222"/>
    </location>
</feature>
<evidence type="ECO:0000256" key="1">
    <source>
        <dbReference type="SAM" id="MobiDB-lite"/>
    </source>
</evidence>
<feature type="region of interest" description="Disordered" evidence="1">
    <location>
        <begin position="655"/>
        <end position="737"/>
    </location>
</feature>
<dbReference type="EMBL" id="OV725081">
    <property type="protein sequence ID" value="CAH1402686.1"/>
    <property type="molecule type" value="Genomic_DNA"/>
</dbReference>
<feature type="region of interest" description="Disordered" evidence="1">
    <location>
        <begin position="518"/>
        <end position="567"/>
    </location>
</feature>
<feature type="region of interest" description="Disordered" evidence="1">
    <location>
        <begin position="1334"/>
        <end position="1391"/>
    </location>
</feature>
<dbReference type="Proteomes" id="UP001152798">
    <property type="component" value="Chromosome 5"/>
</dbReference>
<feature type="compositionally biased region" description="Basic residues" evidence="1">
    <location>
        <begin position="450"/>
        <end position="470"/>
    </location>
</feature>
<feature type="region of interest" description="Disordered" evidence="1">
    <location>
        <begin position="1265"/>
        <end position="1321"/>
    </location>
</feature>
<dbReference type="PROSITE" id="PS00028">
    <property type="entry name" value="ZINC_FINGER_C2H2_1"/>
    <property type="match status" value="1"/>
</dbReference>
<feature type="compositionally biased region" description="Basic and acidic residues" evidence="1">
    <location>
        <begin position="677"/>
        <end position="688"/>
    </location>
</feature>
<feature type="compositionally biased region" description="Acidic residues" evidence="1">
    <location>
        <begin position="1137"/>
        <end position="1147"/>
    </location>
</feature>
<feature type="compositionally biased region" description="Polar residues" evidence="1">
    <location>
        <begin position="1181"/>
        <end position="1193"/>
    </location>
</feature>
<dbReference type="SMART" id="SM00355">
    <property type="entry name" value="ZnF_C2H2"/>
    <property type="match status" value="2"/>
</dbReference>
<feature type="region of interest" description="Disordered" evidence="1">
    <location>
        <begin position="1181"/>
        <end position="1225"/>
    </location>
</feature>
<feature type="region of interest" description="Disordered" evidence="1">
    <location>
        <begin position="1014"/>
        <end position="1035"/>
    </location>
</feature>
<reference evidence="3" key="1">
    <citation type="submission" date="2022-01" db="EMBL/GenBank/DDBJ databases">
        <authorList>
            <person name="King R."/>
        </authorList>
    </citation>
    <scope>NUCLEOTIDE SEQUENCE</scope>
</reference>
<feature type="compositionally biased region" description="Basic and acidic residues" evidence="1">
    <location>
        <begin position="1094"/>
        <end position="1108"/>
    </location>
</feature>
<evidence type="ECO:0000259" key="2">
    <source>
        <dbReference type="PROSITE" id="PS00028"/>
    </source>
</evidence>
<organism evidence="3 4">
    <name type="scientific">Nezara viridula</name>
    <name type="common">Southern green stink bug</name>
    <name type="synonym">Cimex viridulus</name>
    <dbReference type="NCBI Taxonomy" id="85310"/>
    <lineage>
        <taxon>Eukaryota</taxon>
        <taxon>Metazoa</taxon>
        <taxon>Ecdysozoa</taxon>
        <taxon>Arthropoda</taxon>
        <taxon>Hexapoda</taxon>
        <taxon>Insecta</taxon>
        <taxon>Pterygota</taxon>
        <taxon>Neoptera</taxon>
        <taxon>Paraneoptera</taxon>
        <taxon>Hemiptera</taxon>
        <taxon>Heteroptera</taxon>
        <taxon>Panheteroptera</taxon>
        <taxon>Pentatomomorpha</taxon>
        <taxon>Pentatomoidea</taxon>
        <taxon>Pentatomidae</taxon>
        <taxon>Pentatominae</taxon>
        <taxon>Nezara</taxon>
    </lineage>
</organism>
<feature type="region of interest" description="Disordered" evidence="1">
    <location>
        <begin position="348"/>
        <end position="478"/>
    </location>
</feature>
<accession>A0A9P0MTF0</accession>
<feature type="compositionally biased region" description="Basic residues" evidence="1">
    <location>
        <begin position="412"/>
        <end position="442"/>
    </location>
</feature>
<feature type="domain" description="C2H2-type" evidence="2">
    <location>
        <begin position="37"/>
        <end position="59"/>
    </location>
</feature>
<dbReference type="OrthoDB" id="5877502at2759"/>
<feature type="compositionally biased region" description="Basic and acidic residues" evidence="1">
    <location>
        <begin position="542"/>
        <end position="567"/>
    </location>
</feature>
<feature type="compositionally biased region" description="Polar residues" evidence="1">
    <location>
        <begin position="1355"/>
        <end position="1371"/>
    </location>
</feature>
<gene>
    <name evidence="3" type="ORF">NEZAVI_LOCUS11448</name>
</gene>
<dbReference type="InterPro" id="IPR013087">
    <property type="entry name" value="Znf_C2H2_type"/>
</dbReference>
<name>A0A9P0MTF0_NEZVI</name>
<feature type="compositionally biased region" description="Basic and acidic residues" evidence="1">
    <location>
        <begin position="1022"/>
        <end position="1032"/>
    </location>
</feature>
<feature type="compositionally biased region" description="Basic and acidic residues" evidence="1">
    <location>
        <begin position="518"/>
        <end position="532"/>
    </location>
</feature>
<feature type="compositionally biased region" description="Basic and acidic residues" evidence="1">
    <location>
        <begin position="92"/>
        <end position="113"/>
    </location>
</feature>
<keyword evidence="4" id="KW-1185">Reference proteome</keyword>
<feature type="region of interest" description="Disordered" evidence="1">
    <location>
        <begin position="1088"/>
        <end position="1148"/>
    </location>
</feature>
<feature type="non-terminal residue" evidence="3">
    <location>
        <position position="1"/>
    </location>
</feature>
<feature type="region of interest" description="Disordered" evidence="1">
    <location>
        <begin position="84"/>
        <end position="113"/>
    </location>
</feature>
<proteinExistence type="predicted"/>
<sequence length="1391" mass="158014">ANEVKKALAETVLLSDGRYGYVITEVEDANGPDKWKCHVCSRVITTERAMLMHLSHPIHMSRLRVPHHPPGNFKKIIKSKNDAFKKNNLSPRMEEQEEKGGNNNKKDGISSREELWSNTVRPGEPIPPGMEDMVESKCQIQESLDNYTGGPLIGIEYIVELVSSEEGVRKEEPKYICLLCEKKGDPRSVMVHLTSHNHALRYISCFFRTAGNVINLIPKTRENRKGVGMAVSKIAEQIEKHYGRLKPTLAVTETFSQQKYEILRQIDEKEHFRETPSTTFIQYCTPEKIKEYSKLAEDEIISSIKNRKPDDFDEINRGFDKNDAPKTFPQKKILDKARNVPIQDKFSGKLSFSIGKPERSLGRNKSSEHPNQQPIDDKDDDDEVIFVPSNNEPIEVRSMSSISSASEESRMIRHRSRSLVRSRSRSRSRGRGRMRSPLRRKGRSIERRRTPPYRRDRHRSRSSRSRSRQRYYREPMYMRGGRDDIDRLRIHPRLKRSLSREKDRDRLRYEARIRMERDRHRRSYSSERDRKRLSPHSKGRHDRLSPRHDKSPEMKKKKLQSDYKSKMESYRSKLHDLEVEMDNKLKYFRERPEKHPQYSEEWKNFWNRRYKEIQQSGKDPNSYDFKPEWIIFWDERMKQLHEEELNAKKEELKSLLPVEEKGPSSDLQDISPPTPESQKDVTVDDIKNTWKALTGSDIKAPPKQKSPSLERKSPVRRSPSPWELENRMAQPKSAKVKHPWDAAPPIVHCLRMLSVLEQQLGSLGPKALELLSKALAMEKSKNNESMTLLHDEEIHIFFETVKEKIRGQLIAGIVVRYLVNSCRSVINTIESMLAAYPAKPKQPVPPTPAVVPPAIIQPEPVKVAGVGMVNKMAVAQQIAEILVAQGRTDVSQQELEELINAVVGIASSSNANVNQSSTAFISQLNIQNSTATSHINELLGNLIASAQKNLGPPSVVPVENIPLEAVDAVTLSQFPTSFVQFPSTTSSILNIPSASKLLDTVTNTKIEPLIKSISAPSNKSDTVPEKVIEKDSGNSVSDEDLKERLIKFKSLSRDEQQNLIALLKDLESKDPQRVEKLRQYVAVGLTQQASGNDSRGDAPHSENLKDGRLSPFSSRSGGTNPVAEEKILSKPYSADSDRDEEDDDYSVEDVYKSVSEKLKKKEDERKTEIRLNLPLDILDENSTSSRHSFSNPGKPSLTPPAYSQTKVFNSDPKPAPYTPQNPPQATKNEYMYSVAESPNLPPSEPFPPPVQHNYSVQVDNPHFKGGQWVGGPPMGGENEWLGNEQWSHGGNQDPYSAASRVGGFPNIPNTYEGGTYNGPQDPYKTVPGPYYNAEQEPRGYMGGAPVDKSYAPPYNANQQPYQSGMYSSQGGPYSYQKPPGQGGYYNNYRQY</sequence>
<feature type="compositionally biased region" description="Polar residues" evidence="1">
    <location>
        <begin position="1284"/>
        <end position="1294"/>
    </location>
</feature>
<feature type="compositionally biased region" description="Low complexity" evidence="1">
    <location>
        <begin position="396"/>
        <end position="406"/>
    </location>
</feature>